<evidence type="ECO:0000256" key="4">
    <source>
        <dbReference type="ARBA" id="ARBA00022723"/>
    </source>
</evidence>
<accession>A0A5C5WLE1</accession>
<organism evidence="8 9">
    <name type="scientific">Rubripirellula amarantea</name>
    <dbReference type="NCBI Taxonomy" id="2527999"/>
    <lineage>
        <taxon>Bacteria</taxon>
        <taxon>Pseudomonadati</taxon>
        <taxon>Planctomycetota</taxon>
        <taxon>Planctomycetia</taxon>
        <taxon>Pirellulales</taxon>
        <taxon>Pirellulaceae</taxon>
        <taxon>Rubripirellula</taxon>
    </lineage>
</organism>
<evidence type="ECO:0000256" key="1">
    <source>
        <dbReference type="ARBA" id="ARBA00004496"/>
    </source>
</evidence>
<dbReference type="Proteomes" id="UP000316598">
    <property type="component" value="Unassembled WGS sequence"/>
</dbReference>
<dbReference type="SUPFAM" id="SSF53300">
    <property type="entry name" value="vWA-like"/>
    <property type="match status" value="1"/>
</dbReference>
<dbReference type="AlphaFoldDB" id="A0A5C5WLE1"/>
<dbReference type="GO" id="GO:1990904">
    <property type="term" value="C:ribonucleoprotein complex"/>
    <property type="evidence" value="ECO:0007669"/>
    <property type="project" value="UniProtKB-KW"/>
</dbReference>
<evidence type="ECO:0000256" key="2">
    <source>
        <dbReference type="ARBA" id="ARBA00007814"/>
    </source>
</evidence>
<evidence type="ECO:0000256" key="6">
    <source>
        <dbReference type="ARBA" id="ARBA00023274"/>
    </source>
</evidence>
<dbReference type="EMBL" id="SJPI01000002">
    <property type="protein sequence ID" value="TWT50985.1"/>
    <property type="molecule type" value="Genomic_DNA"/>
</dbReference>
<dbReference type="SUPFAM" id="SSF140864">
    <property type="entry name" value="TROVE domain-like"/>
    <property type="match status" value="1"/>
</dbReference>
<dbReference type="GO" id="GO:0003723">
    <property type="term" value="F:RNA binding"/>
    <property type="evidence" value="ECO:0007669"/>
    <property type="project" value="UniProtKB-KW"/>
</dbReference>
<feature type="domain" description="TROVE" evidence="7">
    <location>
        <begin position="19"/>
        <end position="348"/>
    </location>
</feature>
<dbReference type="RefSeq" id="WP_146516108.1">
    <property type="nucleotide sequence ID" value="NZ_SJPI01000002.1"/>
</dbReference>
<dbReference type="PROSITE" id="PS50988">
    <property type="entry name" value="TROVE"/>
    <property type="match status" value="1"/>
</dbReference>
<gene>
    <name evidence="8" type="ORF">Pla22_37290</name>
</gene>
<comment type="caution">
    <text evidence="8">The sequence shown here is derived from an EMBL/GenBank/DDBJ whole genome shotgun (WGS) entry which is preliminary data.</text>
</comment>
<sequence length="552" mass="60052">MANKSLFQSITSVLPRATVVNEAGGPAYKMSAKHALAQMAATGTFGNVYYASAQNQLDAMRKLIDEIHDNEFLAKLAVYSRERAYMKDMPAALLVVLSTRDTKLMHQVFDRVADNGRVLRTVFQMTRSGQFGRKGLSSSLQRAFQRWLNDASVGKLLSASIGNDPSLRDILRMARPTPKDDARRALFGWLTDKPVEKWAPATADHLPSTVQSLVAYRAADTAEAQTLIAGDLQVRWDLLADAAKGPLVWKAIARQMGPQALRMNLNTLLRHDAFKKPGILGFAGTDNAMIDYVAGQLADRDAIARSRQFPYQFLAAYMNASDEVPAQIKTALHDAAEIACGNVPTLPGPVIIGLDTSGSMGCPVTGNRGRGGMSKMRCVDVAALFAAAILRRNPDSVVIPFDTQAYKVKVDPSDSILSLSARLSKYGGGGTDCSLPFVEANTRYAKQAFAGIVLVSDNESWITSGRRYGYGQNGSTGVMTQWEKFKKTQRGHGIVDPKLVCIDIQPYGTSQAPERDDILNIGGFGDAVFNVVSSFLENDASRFVREVEAVEL</sequence>
<keyword evidence="4" id="KW-0479">Metal-binding</keyword>
<dbReference type="InterPro" id="IPR037214">
    <property type="entry name" value="TROVE_dom_sf"/>
</dbReference>
<protein>
    <recommendedName>
        <fullName evidence="7">TROVE domain-containing protein</fullName>
    </recommendedName>
</protein>
<dbReference type="InterPro" id="IPR040322">
    <property type="entry name" value="TROVE2"/>
</dbReference>
<dbReference type="InterPro" id="IPR008858">
    <property type="entry name" value="TROVE_dom"/>
</dbReference>
<keyword evidence="9" id="KW-1185">Reference proteome</keyword>
<dbReference type="InterPro" id="IPR056800">
    <property type="entry name" value="vWA_Ro60"/>
</dbReference>
<comment type="subcellular location">
    <subcellularLocation>
        <location evidence="1">Cytoplasm</location>
    </subcellularLocation>
</comment>
<keyword evidence="6" id="KW-0687">Ribonucleoprotein</keyword>
<dbReference type="GO" id="GO:0046872">
    <property type="term" value="F:metal ion binding"/>
    <property type="evidence" value="ECO:0007669"/>
    <property type="project" value="UniProtKB-KW"/>
</dbReference>
<dbReference type="PANTHER" id="PTHR14202:SF0">
    <property type="entry name" value="RNA-BINDING PROTEIN RO60"/>
    <property type="match status" value="1"/>
</dbReference>
<keyword evidence="3" id="KW-0963">Cytoplasm</keyword>
<reference evidence="8 9" key="1">
    <citation type="submission" date="2019-02" db="EMBL/GenBank/DDBJ databases">
        <title>Deep-cultivation of Planctomycetes and their phenomic and genomic characterization uncovers novel biology.</title>
        <authorList>
            <person name="Wiegand S."/>
            <person name="Jogler M."/>
            <person name="Boedeker C."/>
            <person name="Pinto D."/>
            <person name="Vollmers J."/>
            <person name="Rivas-Marin E."/>
            <person name="Kohn T."/>
            <person name="Peeters S.H."/>
            <person name="Heuer A."/>
            <person name="Rast P."/>
            <person name="Oberbeckmann S."/>
            <person name="Bunk B."/>
            <person name="Jeske O."/>
            <person name="Meyerdierks A."/>
            <person name="Storesund J.E."/>
            <person name="Kallscheuer N."/>
            <person name="Luecker S."/>
            <person name="Lage O.M."/>
            <person name="Pohl T."/>
            <person name="Merkel B.J."/>
            <person name="Hornburger P."/>
            <person name="Mueller R.-W."/>
            <person name="Bruemmer F."/>
            <person name="Labrenz M."/>
            <person name="Spormann A.M."/>
            <person name="Op Den Camp H."/>
            <person name="Overmann J."/>
            <person name="Amann R."/>
            <person name="Jetten M.S.M."/>
            <person name="Mascher T."/>
            <person name="Medema M.H."/>
            <person name="Devos D.P."/>
            <person name="Kaster A.-K."/>
            <person name="Ovreas L."/>
            <person name="Rohde M."/>
            <person name="Galperin M.Y."/>
            <person name="Jogler C."/>
        </authorList>
    </citation>
    <scope>NUCLEOTIDE SEQUENCE [LARGE SCALE GENOMIC DNA]</scope>
    <source>
        <strain evidence="8 9">Pla22</strain>
    </source>
</reference>
<proteinExistence type="inferred from homology"/>
<keyword evidence="5" id="KW-0694">RNA-binding</keyword>
<dbReference type="GO" id="GO:0005737">
    <property type="term" value="C:cytoplasm"/>
    <property type="evidence" value="ECO:0007669"/>
    <property type="project" value="UniProtKB-SubCell"/>
</dbReference>
<comment type="similarity">
    <text evidence="2">Belongs to the Ro 60 kDa family.</text>
</comment>
<dbReference type="OrthoDB" id="208855at2"/>
<dbReference type="PANTHER" id="PTHR14202">
    <property type="entry name" value="60 KDA RIBONUCLEOPROTEIN SSA/RO"/>
    <property type="match status" value="1"/>
</dbReference>
<evidence type="ECO:0000313" key="9">
    <source>
        <dbReference type="Proteomes" id="UP000316598"/>
    </source>
</evidence>
<dbReference type="Pfam" id="PF25045">
    <property type="entry name" value="vWA_Ro60"/>
    <property type="match status" value="1"/>
</dbReference>
<evidence type="ECO:0000256" key="5">
    <source>
        <dbReference type="ARBA" id="ARBA00022884"/>
    </source>
</evidence>
<evidence type="ECO:0000259" key="7">
    <source>
        <dbReference type="PROSITE" id="PS50988"/>
    </source>
</evidence>
<dbReference type="Gene3D" id="3.40.50.410">
    <property type="entry name" value="von Willebrand factor, type A domain"/>
    <property type="match status" value="1"/>
</dbReference>
<dbReference type="InterPro" id="IPR036465">
    <property type="entry name" value="vWFA_dom_sf"/>
</dbReference>
<evidence type="ECO:0000313" key="8">
    <source>
        <dbReference type="EMBL" id="TWT50985.1"/>
    </source>
</evidence>
<evidence type="ECO:0000256" key="3">
    <source>
        <dbReference type="ARBA" id="ARBA00022490"/>
    </source>
</evidence>
<name>A0A5C5WLE1_9BACT</name>